<feature type="domain" description="Cupin type-1" evidence="3">
    <location>
        <begin position="415"/>
        <end position="596"/>
    </location>
</feature>
<reference evidence="4 5" key="1">
    <citation type="journal article" date="2016" name="DNA Res.">
        <title>The draft genome of MD-2 pineapple using hybrid error correction of long reads.</title>
        <authorList>
            <person name="Redwan R.M."/>
            <person name="Saidin A."/>
            <person name="Kumar S.V."/>
        </authorList>
    </citation>
    <scope>NUCLEOTIDE SEQUENCE [LARGE SCALE GENOMIC DNA]</scope>
    <source>
        <strain evidence="5">cv. MD2</strain>
        <tissue evidence="4">Leaf</tissue>
    </source>
</reference>
<feature type="region of interest" description="Disordered" evidence="1">
    <location>
        <begin position="492"/>
        <end position="521"/>
    </location>
</feature>
<dbReference type="Proteomes" id="UP000092600">
    <property type="component" value="Unassembled WGS sequence"/>
</dbReference>
<dbReference type="PANTHER" id="PTHR31189:SF79">
    <property type="entry name" value="63 KDA GLOBULIN-LIKE PROTEIN"/>
    <property type="match status" value="1"/>
</dbReference>
<sequence length="640" mass="74232">MAPPKLKTLTPFLLLLLLLALFLLSCTTLAHAREDPELQQCKEECWRQPHYDYGMRRRCEQRCEEKQRERESERERERGREVFFANPREVPAERRLEQCRRQCEEAGGRRGEQQRHQCEQRCWERYREERQQEQQDAGVSDQDPQEKLQQCRRWCEERHQGDRRERRRCEEQCDEKYSEERGRGRGNPRREEEKEEEEEEEERGGENPYVFEPQSFKHRLRSEHGHFKVLKKFHKQSNLLIGIANYRLAILELNPQTFAMPNHWDADDICYVIKGRGTVTILRKEENKEERESHEINKGDIMQVPAGSIVYVINSDRREKLTVAKLLQPVSTPGRFEHFFGAGGKNPESFFSTFSNEVLEAAFNTPRDKLERIFGRQRKGAIIRATEEQIRAMSRHHSGEGGRWPFGESVTKGPFNLLKKRPAYSNRHGQLYEADSNDYRPLKKLNVEVSFANLSSGSMIAPFYNTHATKIALVTEGRGYVELVCPHLAGQRWEGQGQREGQRDEEEGGKEGGRGQHGQRYQRVHAQVSPGTVFVIPPGHPAVEVASRDQNLQVICFEIRAENNQKVFLAGRNNILNKMEREAKELSFDASAREVDEVFNAQKEEVLLAGPEEWQRGGRGGKSEYGGRDMASIVEVVAGF</sequence>
<dbReference type="InterPro" id="IPR014710">
    <property type="entry name" value="RmlC-like_jellyroll"/>
</dbReference>
<feature type="signal peptide" evidence="2">
    <location>
        <begin position="1"/>
        <end position="32"/>
    </location>
</feature>
<feature type="region of interest" description="Disordered" evidence="1">
    <location>
        <begin position="177"/>
        <end position="210"/>
    </location>
</feature>
<proteinExistence type="predicted"/>
<dbReference type="PANTHER" id="PTHR31189">
    <property type="entry name" value="OS03G0336100 PROTEIN-RELATED"/>
    <property type="match status" value="1"/>
</dbReference>
<feature type="compositionally biased region" description="Acidic residues" evidence="1">
    <location>
        <begin position="193"/>
        <end position="203"/>
    </location>
</feature>
<dbReference type="InterPro" id="IPR006045">
    <property type="entry name" value="Cupin_1"/>
</dbReference>
<dbReference type="STRING" id="4615.A0A199VP32"/>
<dbReference type="Pfam" id="PF00190">
    <property type="entry name" value="Cupin_1"/>
    <property type="match status" value="2"/>
</dbReference>
<evidence type="ECO:0000256" key="1">
    <source>
        <dbReference type="SAM" id="MobiDB-lite"/>
    </source>
</evidence>
<protein>
    <submittedName>
        <fullName evidence="4">Globulin-1 S allele</fullName>
    </submittedName>
</protein>
<dbReference type="PROSITE" id="PS51257">
    <property type="entry name" value="PROKAR_LIPOPROTEIN"/>
    <property type="match status" value="1"/>
</dbReference>
<dbReference type="InterPro" id="IPR050253">
    <property type="entry name" value="Seed_Storage-Functional"/>
</dbReference>
<dbReference type="CDD" id="cd02245">
    <property type="entry name" value="cupin_7S_vicilin-like_C"/>
    <property type="match status" value="1"/>
</dbReference>
<dbReference type="SMART" id="SM00835">
    <property type="entry name" value="Cupin_1"/>
    <property type="match status" value="2"/>
</dbReference>
<organism evidence="4 5">
    <name type="scientific">Ananas comosus</name>
    <name type="common">Pineapple</name>
    <name type="synonym">Ananas ananas</name>
    <dbReference type="NCBI Taxonomy" id="4615"/>
    <lineage>
        <taxon>Eukaryota</taxon>
        <taxon>Viridiplantae</taxon>
        <taxon>Streptophyta</taxon>
        <taxon>Embryophyta</taxon>
        <taxon>Tracheophyta</taxon>
        <taxon>Spermatophyta</taxon>
        <taxon>Magnoliopsida</taxon>
        <taxon>Liliopsida</taxon>
        <taxon>Poales</taxon>
        <taxon>Bromeliaceae</taxon>
        <taxon>Bromelioideae</taxon>
        <taxon>Ananas</taxon>
    </lineage>
</organism>
<dbReference type="SUPFAM" id="SSF51182">
    <property type="entry name" value="RmlC-like cupins"/>
    <property type="match status" value="1"/>
</dbReference>
<evidence type="ECO:0000259" key="3">
    <source>
        <dbReference type="SMART" id="SM00835"/>
    </source>
</evidence>
<accession>A0A199VP32</accession>
<evidence type="ECO:0000313" key="5">
    <source>
        <dbReference type="Proteomes" id="UP000092600"/>
    </source>
</evidence>
<comment type="caution">
    <text evidence="4">The sequence shown here is derived from an EMBL/GenBank/DDBJ whole genome shotgun (WGS) entry which is preliminary data.</text>
</comment>
<feature type="compositionally biased region" description="Basic and acidic residues" evidence="1">
    <location>
        <begin position="177"/>
        <end position="192"/>
    </location>
</feature>
<keyword evidence="2" id="KW-0732">Signal</keyword>
<dbReference type="CDD" id="cd02244">
    <property type="entry name" value="cupin_7S_vicilin-like_N"/>
    <property type="match status" value="1"/>
</dbReference>
<evidence type="ECO:0000256" key="2">
    <source>
        <dbReference type="SAM" id="SignalP"/>
    </source>
</evidence>
<evidence type="ECO:0000313" key="4">
    <source>
        <dbReference type="EMBL" id="OAY78952.1"/>
    </source>
</evidence>
<dbReference type="AlphaFoldDB" id="A0A199VP32"/>
<dbReference type="Gene3D" id="6.10.250.1700">
    <property type="match status" value="2"/>
</dbReference>
<dbReference type="EMBL" id="LSRQ01001177">
    <property type="protein sequence ID" value="OAY78952.1"/>
    <property type="molecule type" value="Genomic_DNA"/>
</dbReference>
<dbReference type="Gene3D" id="2.60.120.10">
    <property type="entry name" value="Jelly Rolls"/>
    <property type="match status" value="2"/>
</dbReference>
<feature type="chain" id="PRO_5008508397" evidence="2">
    <location>
        <begin position="33"/>
        <end position="640"/>
    </location>
</feature>
<name>A0A199VP32_ANACO</name>
<dbReference type="InterPro" id="IPR011051">
    <property type="entry name" value="RmlC_Cupin_sf"/>
</dbReference>
<gene>
    <name evidence="4" type="ORF">ACMD2_08577</name>
</gene>
<feature type="domain" description="Cupin type-1" evidence="3">
    <location>
        <begin position="209"/>
        <end position="371"/>
    </location>
</feature>
<dbReference type="Gramene" id="Aco002165.1.mrna1">
    <property type="protein sequence ID" value="Aco002165.1.mrna1"/>
    <property type="gene ID" value="Aco002165.1.path1"/>
</dbReference>